<evidence type="ECO:0008006" key="4">
    <source>
        <dbReference type="Google" id="ProtNLM"/>
    </source>
</evidence>
<evidence type="ECO:0000256" key="1">
    <source>
        <dbReference type="SAM" id="Phobius"/>
    </source>
</evidence>
<dbReference type="EMBL" id="JACTNZ010000011">
    <property type="protein sequence ID" value="KAG5523825.1"/>
    <property type="molecule type" value="Genomic_DNA"/>
</dbReference>
<proteinExistence type="predicted"/>
<evidence type="ECO:0000313" key="3">
    <source>
        <dbReference type="Proteomes" id="UP000823749"/>
    </source>
</evidence>
<comment type="caution">
    <text evidence="2">The sequence shown here is derived from an EMBL/GenBank/DDBJ whole genome shotgun (WGS) entry which is preliminary data.</text>
</comment>
<evidence type="ECO:0000313" key="2">
    <source>
        <dbReference type="EMBL" id="KAG5523825.1"/>
    </source>
</evidence>
<reference evidence="2" key="1">
    <citation type="submission" date="2020-08" db="EMBL/GenBank/DDBJ databases">
        <title>Plant Genome Project.</title>
        <authorList>
            <person name="Zhang R.-G."/>
        </authorList>
    </citation>
    <scope>NUCLEOTIDE SEQUENCE</scope>
    <source>
        <strain evidence="2">WSP0</strain>
        <tissue evidence="2">Leaf</tissue>
    </source>
</reference>
<keyword evidence="1" id="KW-0472">Membrane</keyword>
<keyword evidence="1" id="KW-1133">Transmembrane helix</keyword>
<keyword evidence="1" id="KW-0812">Transmembrane</keyword>
<sequence>MATRRRGFPEDAVFQEIERAKLTMSIQTLWMQLFIFILFCAVLTISMPRWFARNDHLNTLWFWALVVAVALAAIIKEYERRWNQAFNERW</sequence>
<name>A0AAV6I7L8_9ERIC</name>
<dbReference type="AlphaFoldDB" id="A0AAV6I7L8"/>
<dbReference type="Proteomes" id="UP000823749">
    <property type="component" value="Chromosome 11"/>
</dbReference>
<accession>A0AAV6I7L8</accession>
<feature type="transmembrane region" description="Helical" evidence="1">
    <location>
        <begin position="29"/>
        <end position="51"/>
    </location>
</feature>
<keyword evidence="3" id="KW-1185">Reference proteome</keyword>
<gene>
    <name evidence="2" type="ORF">RHGRI_030726</name>
</gene>
<organism evidence="2 3">
    <name type="scientific">Rhododendron griersonianum</name>
    <dbReference type="NCBI Taxonomy" id="479676"/>
    <lineage>
        <taxon>Eukaryota</taxon>
        <taxon>Viridiplantae</taxon>
        <taxon>Streptophyta</taxon>
        <taxon>Embryophyta</taxon>
        <taxon>Tracheophyta</taxon>
        <taxon>Spermatophyta</taxon>
        <taxon>Magnoliopsida</taxon>
        <taxon>eudicotyledons</taxon>
        <taxon>Gunneridae</taxon>
        <taxon>Pentapetalae</taxon>
        <taxon>asterids</taxon>
        <taxon>Ericales</taxon>
        <taxon>Ericaceae</taxon>
        <taxon>Ericoideae</taxon>
        <taxon>Rhodoreae</taxon>
        <taxon>Rhododendron</taxon>
    </lineage>
</organism>
<feature type="transmembrane region" description="Helical" evidence="1">
    <location>
        <begin position="57"/>
        <end position="75"/>
    </location>
</feature>
<protein>
    <recommendedName>
        <fullName evidence="4">Cation-transporting P-type ATPase C-terminal domain-containing protein</fullName>
    </recommendedName>
</protein>